<evidence type="ECO:0000256" key="2">
    <source>
        <dbReference type="ARBA" id="ARBA00015195"/>
    </source>
</evidence>
<keyword evidence="6" id="KW-0131">Cell cycle</keyword>
<dbReference type="PANTHER" id="PTHR34981">
    <property type="entry name" value="CELL DIVISION PROTEIN ZAPA"/>
    <property type="match status" value="1"/>
</dbReference>
<accession>A0A0C6FMZ4</accession>
<name>A0A0C6FMZ4_9HYPH</name>
<dbReference type="GO" id="GO:0030428">
    <property type="term" value="C:cell septum"/>
    <property type="evidence" value="ECO:0007669"/>
    <property type="project" value="TreeGrafter"/>
</dbReference>
<dbReference type="InterPro" id="IPR042233">
    <property type="entry name" value="Cell_div_ZapA_N"/>
</dbReference>
<dbReference type="GO" id="GO:0032153">
    <property type="term" value="C:cell division site"/>
    <property type="evidence" value="ECO:0007669"/>
    <property type="project" value="TreeGrafter"/>
</dbReference>
<dbReference type="GO" id="GO:0005829">
    <property type="term" value="C:cytosol"/>
    <property type="evidence" value="ECO:0007669"/>
    <property type="project" value="TreeGrafter"/>
</dbReference>
<dbReference type="KEGG" id="maqu:Maq22A_1p30970"/>
<dbReference type="PANTHER" id="PTHR34981:SF1">
    <property type="entry name" value="CELL DIVISION PROTEIN ZAPA"/>
    <property type="match status" value="1"/>
</dbReference>
<protein>
    <recommendedName>
        <fullName evidence="2">Cell division protein ZapA</fullName>
    </recommendedName>
    <alternativeName>
        <fullName evidence="9">Z ring-associated protein ZapA</fullName>
    </alternativeName>
</protein>
<dbReference type="EMBL" id="AP014705">
    <property type="protein sequence ID" value="BAQ48542.1"/>
    <property type="molecule type" value="Genomic_DNA"/>
</dbReference>
<evidence type="ECO:0000256" key="10">
    <source>
        <dbReference type="SAM" id="MobiDB-lite"/>
    </source>
</evidence>
<keyword evidence="5" id="KW-0717">Septation</keyword>
<dbReference type="GO" id="GO:0000917">
    <property type="term" value="P:division septum assembly"/>
    <property type="evidence" value="ECO:0007669"/>
    <property type="project" value="UniProtKB-KW"/>
</dbReference>
<keyword evidence="3" id="KW-0963">Cytoplasm</keyword>
<comment type="function">
    <text evidence="7">Activator of cell division through the inhibition of FtsZ GTPase activity, therefore promoting FtsZ assembly into bundles of protofilaments necessary for the formation of the division Z ring. It is recruited early at mid-cell but it is not essential for cell division.</text>
</comment>
<evidence type="ECO:0000256" key="1">
    <source>
        <dbReference type="ARBA" id="ARBA00004496"/>
    </source>
</evidence>
<comment type="subunit">
    <text evidence="8">Homodimer. Interacts with FtsZ.</text>
</comment>
<dbReference type="RefSeq" id="WP_060849780.1">
    <property type="nucleotide sequence ID" value="NZ_AP014705.1"/>
</dbReference>
<dbReference type="SUPFAM" id="SSF102829">
    <property type="entry name" value="Cell division protein ZapA-like"/>
    <property type="match status" value="1"/>
</dbReference>
<reference evidence="12" key="2">
    <citation type="submission" date="2015-01" db="EMBL/GenBank/DDBJ databases">
        <title>Complete genome sequence of Methylobacterium aquaticum strain 22A.</title>
        <authorList>
            <person name="Tani A."/>
            <person name="Ogura Y."/>
            <person name="Hayashi T."/>
        </authorList>
    </citation>
    <scope>NUCLEOTIDE SEQUENCE [LARGE SCALE GENOMIC DNA]</scope>
    <source>
        <strain evidence="12">MA-22A</strain>
        <plasmid evidence="12">Plasmid pMaq22A_1p DNA</plasmid>
    </source>
</reference>
<evidence type="ECO:0000256" key="9">
    <source>
        <dbReference type="ARBA" id="ARBA00033158"/>
    </source>
</evidence>
<feature type="region of interest" description="Disordered" evidence="10">
    <location>
        <begin position="74"/>
        <end position="100"/>
    </location>
</feature>
<keyword evidence="11" id="KW-0614">Plasmid</keyword>
<evidence type="ECO:0000256" key="6">
    <source>
        <dbReference type="ARBA" id="ARBA00023306"/>
    </source>
</evidence>
<dbReference type="Proteomes" id="UP000061432">
    <property type="component" value="Plasmid pMaq22A_1p"/>
</dbReference>
<dbReference type="AlphaFoldDB" id="A0A0C6FMZ4"/>
<dbReference type="InterPro" id="IPR007838">
    <property type="entry name" value="Cell_div_ZapA-like"/>
</dbReference>
<dbReference type="GO" id="GO:0000921">
    <property type="term" value="P:septin ring assembly"/>
    <property type="evidence" value="ECO:0007669"/>
    <property type="project" value="TreeGrafter"/>
</dbReference>
<dbReference type="InterPro" id="IPR036192">
    <property type="entry name" value="Cell_div_ZapA-like_sf"/>
</dbReference>
<feature type="compositionally biased region" description="Basic and acidic residues" evidence="10">
    <location>
        <begin position="74"/>
        <end position="98"/>
    </location>
</feature>
<evidence type="ECO:0000256" key="3">
    <source>
        <dbReference type="ARBA" id="ARBA00022490"/>
    </source>
</evidence>
<reference evidence="11 12" key="1">
    <citation type="journal article" date="2015" name="Genome Announc.">
        <title>Complete Genome Sequence of Methylobacterium aquaticum Strain 22A, Isolated from Racomitrium japonicum Moss.</title>
        <authorList>
            <person name="Tani A."/>
            <person name="Ogura Y."/>
            <person name="Hayashi T."/>
            <person name="Kimbara K."/>
        </authorList>
    </citation>
    <scope>NUCLEOTIDE SEQUENCE [LARGE SCALE GENOMIC DNA]</scope>
    <source>
        <strain evidence="11 12">MA-22A</strain>
        <plasmid evidence="12">Plasmid pMaq22A_1p DNA</plasmid>
    </source>
</reference>
<proteinExistence type="predicted"/>
<dbReference type="Gene3D" id="3.30.160.880">
    <property type="entry name" value="Cell division protein ZapA protomer, N-terminal domain"/>
    <property type="match status" value="1"/>
</dbReference>
<organism evidence="11 12">
    <name type="scientific">Methylobacterium aquaticum</name>
    <dbReference type="NCBI Taxonomy" id="270351"/>
    <lineage>
        <taxon>Bacteria</taxon>
        <taxon>Pseudomonadati</taxon>
        <taxon>Pseudomonadota</taxon>
        <taxon>Alphaproteobacteria</taxon>
        <taxon>Hyphomicrobiales</taxon>
        <taxon>Methylobacteriaceae</taxon>
        <taxon>Methylobacterium</taxon>
    </lineage>
</organism>
<dbReference type="GO" id="GO:0043093">
    <property type="term" value="P:FtsZ-dependent cytokinesis"/>
    <property type="evidence" value="ECO:0007669"/>
    <property type="project" value="TreeGrafter"/>
</dbReference>
<evidence type="ECO:0000256" key="5">
    <source>
        <dbReference type="ARBA" id="ARBA00023210"/>
    </source>
</evidence>
<evidence type="ECO:0000313" key="11">
    <source>
        <dbReference type="EMBL" id="BAQ48542.1"/>
    </source>
</evidence>
<dbReference type="PATRIC" id="fig|270351.10.peg.5508"/>
<gene>
    <name evidence="11" type="ORF">Maq22A_1p30970</name>
</gene>
<dbReference type="Pfam" id="PF05164">
    <property type="entry name" value="ZapA"/>
    <property type="match status" value="1"/>
</dbReference>
<comment type="subcellular location">
    <subcellularLocation>
        <location evidence="1">Cytoplasm</location>
    </subcellularLocation>
</comment>
<evidence type="ECO:0000256" key="7">
    <source>
        <dbReference type="ARBA" id="ARBA00024910"/>
    </source>
</evidence>
<evidence type="ECO:0000313" key="12">
    <source>
        <dbReference type="Proteomes" id="UP000061432"/>
    </source>
</evidence>
<evidence type="ECO:0000256" key="8">
    <source>
        <dbReference type="ARBA" id="ARBA00026068"/>
    </source>
</evidence>
<sequence length="126" mass="13615">MPQVTVTIAGKTYRMACGEGEEHHLEGLAASFDARIGDMRKAFGEIGDMRLHVMAALTLADELAETKRRMEAMERETAALRESSDAGTAEREGAEARLAETVQRTAERIERLAKRLGSAPGGAQGN</sequence>
<evidence type="ECO:0000256" key="4">
    <source>
        <dbReference type="ARBA" id="ARBA00022618"/>
    </source>
</evidence>
<geneLocation type="plasmid" evidence="12">
    <name>pMaq22A_1p DNA</name>
</geneLocation>
<keyword evidence="4 11" id="KW-0132">Cell division</keyword>